<dbReference type="SUPFAM" id="SSF54534">
    <property type="entry name" value="FKBP-like"/>
    <property type="match status" value="1"/>
</dbReference>
<feature type="domain" description="Regulator of nucleoside diphosphate kinase N-terminal" evidence="2">
    <location>
        <begin position="9"/>
        <end position="49"/>
    </location>
</feature>
<dbReference type="GO" id="GO:0032784">
    <property type="term" value="P:regulation of DNA-templated transcription elongation"/>
    <property type="evidence" value="ECO:0007669"/>
    <property type="project" value="InterPro"/>
</dbReference>
<dbReference type="Gene3D" id="3.10.50.30">
    <property type="entry name" value="Transcription elongation factor, GreA/GreB, C-terminal domain"/>
    <property type="match status" value="1"/>
</dbReference>
<gene>
    <name evidence="3" type="primary">rnk</name>
    <name evidence="3" type="ORF">JAO82_13720</name>
</gene>
<dbReference type="Pfam" id="PF14760">
    <property type="entry name" value="Rnk_N"/>
    <property type="match status" value="1"/>
</dbReference>
<dbReference type="EMBL" id="JAEIJD010000017">
    <property type="protein sequence ID" value="MBI6630937.1"/>
    <property type="molecule type" value="Genomic_DNA"/>
</dbReference>
<dbReference type="RefSeq" id="WP_198686961.1">
    <property type="nucleotide sequence ID" value="NZ_JAEIJD010000017.1"/>
</dbReference>
<sequence>MTQTRRRAPRVTIDQFHLADLESLAEGAMNRAPQVADRLFEELGRAKIVKSGKLPSDVVTIGNTVTYRDETTGAERTVTLVYPQDADISQNRVSVVTPIGVALLGLSEGASFSWEARNDVTHQLTILKVVPGTDSD</sequence>
<dbReference type="AlphaFoldDB" id="A0A934HT65"/>
<dbReference type="GO" id="GO:0016301">
    <property type="term" value="F:kinase activity"/>
    <property type="evidence" value="ECO:0007669"/>
    <property type="project" value="UniProtKB-KW"/>
</dbReference>
<keyword evidence="4" id="KW-1185">Reference proteome</keyword>
<dbReference type="InterPro" id="IPR023459">
    <property type="entry name" value="Tscrpt_elong_fac_GreA/B_fam"/>
</dbReference>
<dbReference type="Pfam" id="PF01272">
    <property type="entry name" value="GreA_GreB"/>
    <property type="match status" value="1"/>
</dbReference>
<proteinExistence type="predicted"/>
<comment type="caution">
    <text evidence="3">The sequence shown here is derived from an EMBL/GenBank/DDBJ whole genome shotgun (WGS) entry which is preliminary data.</text>
</comment>
<protein>
    <submittedName>
        <fullName evidence="3">Nucleoside diphosphate kinase regulator</fullName>
    </submittedName>
</protein>
<dbReference type="InterPro" id="IPR029462">
    <property type="entry name" value="Rnk_N"/>
</dbReference>
<dbReference type="InterPro" id="IPR036953">
    <property type="entry name" value="GreA/GreB_C_sf"/>
</dbReference>
<accession>A0A934HT65</accession>
<evidence type="ECO:0000259" key="1">
    <source>
        <dbReference type="Pfam" id="PF01272"/>
    </source>
</evidence>
<dbReference type="NCBIfam" id="NF004396">
    <property type="entry name" value="PRK05753.1"/>
    <property type="match status" value="1"/>
</dbReference>
<keyword evidence="3" id="KW-0808">Transferase</keyword>
<name>A0A934HT65_9RHOB</name>
<organism evidence="3 4">
    <name type="scientific">Pontibaca salina</name>
    <dbReference type="NCBI Taxonomy" id="2795731"/>
    <lineage>
        <taxon>Bacteria</taxon>
        <taxon>Pseudomonadati</taxon>
        <taxon>Pseudomonadota</taxon>
        <taxon>Alphaproteobacteria</taxon>
        <taxon>Rhodobacterales</taxon>
        <taxon>Roseobacteraceae</taxon>
        <taxon>Pontibaca</taxon>
    </lineage>
</organism>
<keyword evidence="3" id="KW-0418">Kinase</keyword>
<reference evidence="3" key="1">
    <citation type="submission" date="2020-12" db="EMBL/GenBank/DDBJ databases">
        <title>Pontibaca salina gen. nov., sp. nov., isolated from marine sediment.</title>
        <authorList>
            <person name="Bo J."/>
            <person name="Wang S."/>
            <person name="Song X."/>
            <person name="Du Z."/>
        </authorList>
    </citation>
    <scope>NUCLEOTIDE SEQUENCE</scope>
    <source>
        <strain evidence="3">S1109L</strain>
    </source>
</reference>
<dbReference type="InterPro" id="IPR001437">
    <property type="entry name" value="Tscrpt_elong_fac_GreA/B_C"/>
</dbReference>
<evidence type="ECO:0000313" key="3">
    <source>
        <dbReference type="EMBL" id="MBI6630937.1"/>
    </source>
</evidence>
<dbReference type="PANTHER" id="PTHR30437">
    <property type="entry name" value="TRANSCRIPTION ELONGATION FACTOR GREA"/>
    <property type="match status" value="1"/>
</dbReference>
<dbReference type="Proteomes" id="UP000613255">
    <property type="component" value="Unassembled WGS sequence"/>
</dbReference>
<feature type="domain" description="Transcription elongation factor GreA/GreB C-terminal" evidence="1">
    <location>
        <begin position="55"/>
        <end position="129"/>
    </location>
</feature>
<dbReference type="GO" id="GO:0003677">
    <property type="term" value="F:DNA binding"/>
    <property type="evidence" value="ECO:0007669"/>
    <property type="project" value="InterPro"/>
</dbReference>
<dbReference type="PANTHER" id="PTHR30437:SF5">
    <property type="entry name" value="REGULATOR OF NUCLEOSIDE DIPHOSPHATE KINASE"/>
    <property type="match status" value="1"/>
</dbReference>
<dbReference type="GO" id="GO:0070063">
    <property type="term" value="F:RNA polymerase binding"/>
    <property type="evidence" value="ECO:0007669"/>
    <property type="project" value="InterPro"/>
</dbReference>
<evidence type="ECO:0000259" key="2">
    <source>
        <dbReference type="Pfam" id="PF14760"/>
    </source>
</evidence>
<evidence type="ECO:0000313" key="4">
    <source>
        <dbReference type="Proteomes" id="UP000613255"/>
    </source>
</evidence>
<dbReference type="GO" id="GO:0006354">
    <property type="term" value="P:DNA-templated transcription elongation"/>
    <property type="evidence" value="ECO:0007669"/>
    <property type="project" value="TreeGrafter"/>
</dbReference>